<feature type="region of interest" description="Disordered" evidence="1">
    <location>
        <begin position="107"/>
        <end position="126"/>
    </location>
</feature>
<dbReference type="EMBL" id="BMCS01000003">
    <property type="protein sequence ID" value="GGF40357.1"/>
    <property type="molecule type" value="Genomic_DNA"/>
</dbReference>
<evidence type="ECO:0000313" key="3">
    <source>
        <dbReference type="Proteomes" id="UP000632454"/>
    </source>
</evidence>
<accession>A0ABQ1V5V4</accession>
<protein>
    <submittedName>
        <fullName evidence="2">Uncharacterized protein</fullName>
    </submittedName>
</protein>
<evidence type="ECO:0000256" key="1">
    <source>
        <dbReference type="SAM" id="MobiDB-lite"/>
    </source>
</evidence>
<sequence>MRFVPAASRRTTPVPAATPATHTGETREALIAHAAAHGWDVVGHRWLRMTRGTVVVEVWFADISSRVVRARHTIGDVQIREIDIVHNREYRMSLGALVMQWLGVRDPETSPARPSSRRGPAAQSSEFEAISATLAGRPGASAPVIRGLAPRASNWVRTDLSPA</sequence>
<evidence type="ECO:0000313" key="2">
    <source>
        <dbReference type="EMBL" id="GGF40357.1"/>
    </source>
</evidence>
<proteinExistence type="predicted"/>
<comment type="caution">
    <text evidence="2">The sequence shown here is derived from an EMBL/GenBank/DDBJ whole genome shotgun (WGS) entry which is preliminary data.</text>
</comment>
<feature type="region of interest" description="Disordered" evidence="1">
    <location>
        <begin position="1"/>
        <end position="22"/>
    </location>
</feature>
<dbReference type="RefSeq" id="WP_188492254.1">
    <property type="nucleotide sequence ID" value="NZ_BMCS01000003.1"/>
</dbReference>
<reference evidence="3" key="1">
    <citation type="journal article" date="2019" name="Int. J. Syst. Evol. Microbiol.">
        <title>The Global Catalogue of Microorganisms (GCM) 10K type strain sequencing project: providing services to taxonomists for standard genome sequencing and annotation.</title>
        <authorList>
            <consortium name="The Broad Institute Genomics Platform"/>
            <consortium name="The Broad Institute Genome Sequencing Center for Infectious Disease"/>
            <person name="Wu L."/>
            <person name="Ma J."/>
        </authorList>
    </citation>
    <scope>NUCLEOTIDE SEQUENCE [LARGE SCALE GENOMIC DNA]</scope>
    <source>
        <strain evidence="3">CCM 7855</strain>
    </source>
</reference>
<keyword evidence="3" id="KW-1185">Reference proteome</keyword>
<organism evidence="2 3">
    <name type="scientific">Williamsia phyllosphaerae</name>
    <dbReference type="NCBI Taxonomy" id="885042"/>
    <lineage>
        <taxon>Bacteria</taxon>
        <taxon>Bacillati</taxon>
        <taxon>Actinomycetota</taxon>
        <taxon>Actinomycetes</taxon>
        <taxon>Mycobacteriales</taxon>
        <taxon>Nocardiaceae</taxon>
        <taxon>Williamsia</taxon>
    </lineage>
</organism>
<name>A0ABQ1V5V4_9NOCA</name>
<dbReference type="Proteomes" id="UP000632454">
    <property type="component" value="Unassembled WGS sequence"/>
</dbReference>
<gene>
    <name evidence="2" type="ORF">GCM10007298_40090</name>
</gene>